<evidence type="ECO:0000313" key="4">
    <source>
        <dbReference type="Proteomes" id="UP000648257"/>
    </source>
</evidence>
<dbReference type="Proteomes" id="UP000648257">
    <property type="component" value="Unassembled WGS sequence"/>
</dbReference>
<dbReference type="RefSeq" id="WP_186924271.1">
    <property type="nucleotide sequence ID" value="NZ_JACOFW010000027.1"/>
</dbReference>
<comment type="caution">
    <text evidence="3">The sequence shown here is derived from an EMBL/GenBank/DDBJ whole genome shotgun (WGS) entry which is preliminary data.</text>
</comment>
<protein>
    <submittedName>
        <fullName evidence="3">Uncharacterized protein</fullName>
    </submittedName>
</protein>
<feature type="compositionally biased region" description="Basic and acidic residues" evidence="1">
    <location>
        <begin position="96"/>
        <end position="108"/>
    </location>
</feature>
<dbReference type="EMBL" id="JACOFW010000027">
    <property type="protein sequence ID" value="MBC3809207.1"/>
    <property type="molecule type" value="Genomic_DNA"/>
</dbReference>
<feature type="region of interest" description="Disordered" evidence="1">
    <location>
        <begin position="41"/>
        <end position="112"/>
    </location>
</feature>
<feature type="compositionally biased region" description="Pro residues" evidence="1">
    <location>
        <begin position="55"/>
        <end position="92"/>
    </location>
</feature>
<evidence type="ECO:0000256" key="2">
    <source>
        <dbReference type="SAM" id="SignalP"/>
    </source>
</evidence>
<evidence type="ECO:0000313" key="3">
    <source>
        <dbReference type="EMBL" id="MBC3809207.1"/>
    </source>
</evidence>
<keyword evidence="2" id="KW-0732">Signal</keyword>
<evidence type="ECO:0000256" key="1">
    <source>
        <dbReference type="SAM" id="MobiDB-lite"/>
    </source>
</evidence>
<sequence>MKPLITIILFAALGATGLSMAQSKVQIITKDHKRTVVTITCDGDDASKDKCRKFAPPPPPPAPPPPPLPNLPEPPEPPEPPELPEPPEPPVISIPDEVHQACKGKSEGSKTSWNIDKFEHYAGVCIKRNGKMELDVQRITINK</sequence>
<reference evidence="3 4" key="1">
    <citation type="submission" date="2020-08" db="EMBL/GenBank/DDBJ databases">
        <title>Novel species isolated from subtropical streams in China.</title>
        <authorList>
            <person name="Lu H."/>
        </authorList>
    </citation>
    <scope>NUCLEOTIDE SEQUENCE [LARGE SCALE GENOMIC DNA]</scope>
    <source>
        <strain evidence="3 4">KACC 16656</strain>
    </source>
</reference>
<gene>
    <name evidence="3" type="ORF">H8K52_17845</name>
</gene>
<accession>A0ABR6X8M0</accession>
<feature type="chain" id="PRO_5045440230" evidence="2">
    <location>
        <begin position="22"/>
        <end position="143"/>
    </location>
</feature>
<name>A0ABR6X8M0_9BURK</name>
<keyword evidence="4" id="KW-1185">Reference proteome</keyword>
<proteinExistence type="predicted"/>
<feature type="signal peptide" evidence="2">
    <location>
        <begin position="1"/>
        <end position="21"/>
    </location>
</feature>
<organism evidence="3 4">
    <name type="scientific">Undibacterium seohonense</name>
    <dbReference type="NCBI Taxonomy" id="1344950"/>
    <lineage>
        <taxon>Bacteria</taxon>
        <taxon>Pseudomonadati</taxon>
        <taxon>Pseudomonadota</taxon>
        <taxon>Betaproteobacteria</taxon>
        <taxon>Burkholderiales</taxon>
        <taxon>Oxalobacteraceae</taxon>
        <taxon>Undibacterium</taxon>
    </lineage>
</organism>